<keyword evidence="2" id="KW-0812">Transmembrane</keyword>
<reference evidence="4" key="1">
    <citation type="submission" date="2025-08" db="UniProtKB">
        <authorList>
            <consortium name="RefSeq"/>
        </authorList>
    </citation>
    <scope>IDENTIFICATION</scope>
    <source>
        <tissue evidence="4">Sperm</tissue>
    </source>
</reference>
<name>A0AAJ7U927_PETMA</name>
<accession>A0AAJ7U927</accession>
<feature type="compositionally biased region" description="Basic and acidic residues" evidence="1">
    <location>
        <begin position="276"/>
        <end position="296"/>
    </location>
</feature>
<keyword evidence="3" id="KW-1185">Reference proteome</keyword>
<feature type="region of interest" description="Disordered" evidence="1">
    <location>
        <begin position="197"/>
        <end position="296"/>
    </location>
</feature>
<proteinExistence type="predicted"/>
<feature type="transmembrane region" description="Helical" evidence="2">
    <location>
        <begin position="99"/>
        <end position="117"/>
    </location>
</feature>
<organism evidence="3 4">
    <name type="scientific">Petromyzon marinus</name>
    <name type="common">Sea lamprey</name>
    <dbReference type="NCBI Taxonomy" id="7757"/>
    <lineage>
        <taxon>Eukaryota</taxon>
        <taxon>Metazoa</taxon>
        <taxon>Chordata</taxon>
        <taxon>Craniata</taxon>
        <taxon>Vertebrata</taxon>
        <taxon>Cyclostomata</taxon>
        <taxon>Hyperoartia</taxon>
        <taxon>Petromyzontiformes</taxon>
        <taxon>Petromyzontidae</taxon>
        <taxon>Petromyzon</taxon>
    </lineage>
</organism>
<dbReference type="GeneID" id="116955116"/>
<dbReference type="AlphaFoldDB" id="A0AAJ7U927"/>
<keyword evidence="2" id="KW-0472">Membrane</keyword>
<evidence type="ECO:0000313" key="3">
    <source>
        <dbReference type="Proteomes" id="UP001318040"/>
    </source>
</evidence>
<dbReference type="RefSeq" id="XP_032832000.1">
    <property type="nucleotide sequence ID" value="XM_032976109.1"/>
</dbReference>
<dbReference type="KEGG" id="pmrn:116955116"/>
<feature type="compositionally biased region" description="Basic residues" evidence="1">
    <location>
        <begin position="226"/>
        <end position="237"/>
    </location>
</feature>
<dbReference type="Proteomes" id="UP001318040">
    <property type="component" value="Chromosome 58"/>
</dbReference>
<sequence length="296" mass="31053">MSAIEGLRANLQQLTAKLQADLKPALEAAALKLRTAAEEASVAASRASETLSSQLDAWRGRVELMVPNAVDALHDLASKYPAMRAPLARLEEKMPHLNVVLPVAAALLAAALVALAYGRWRGKRAAVDKATSGRPDGTKKKAVAEEVGLQHAPRQSAASAGAGGGHQHLQMDAATLDALAERLYRVLKVEPFVVKGSREGDERAPPGRGGDAPPAEGGGRAVSPGVKKKERKEKKSGRHVDHKATEVANAAGNHERAVDGSDGEITGELKNSVHVAEADGEHTVAEDGHGKDSHEE</sequence>
<evidence type="ECO:0000313" key="4">
    <source>
        <dbReference type="RefSeq" id="XP_032832000.1"/>
    </source>
</evidence>
<protein>
    <submittedName>
        <fullName evidence="4">Uncharacterized protein LOC116955116</fullName>
    </submittedName>
</protein>
<evidence type="ECO:0000256" key="1">
    <source>
        <dbReference type="SAM" id="MobiDB-lite"/>
    </source>
</evidence>
<keyword evidence="2" id="KW-1133">Transmembrane helix</keyword>
<evidence type="ECO:0000256" key="2">
    <source>
        <dbReference type="SAM" id="Phobius"/>
    </source>
</evidence>
<feature type="region of interest" description="Disordered" evidence="1">
    <location>
        <begin position="126"/>
        <end position="166"/>
    </location>
</feature>
<gene>
    <name evidence="4" type="primary">LOC116955116</name>
</gene>